<dbReference type="SUPFAM" id="SSF53187">
    <property type="entry name" value="Zn-dependent exopeptidases"/>
    <property type="match status" value="1"/>
</dbReference>
<keyword evidence="8" id="KW-1185">Reference proteome</keyword>
<dbReference type="InterPro" id="IPR011356">
    <property type="entry name" value="Leucine_aapep/pepB"/>
</dbReference>
<accession>A0AAD5U966</accession>
<dbReference type="Proteomes" id="UP001211065">
    <property type="component" value="Unassembled WGS sequence"/>
</dbReference>
<dbReference type="GO" id="GO:0030145">
    <property type="term" value="F:manganese ion binding"/>
    <property type="evidence" value="ECO:0007669"/>
    <property type="project" value="InterPro"/>
</dbReference>
<evidence type="ECO:0000256" key="2">
    <source>
        <dbReference type="ARBA" id="ARBA00022438"/>
    </source>
</evidence>
<dbReference type="PROSITE" id="PS00631">
    <property type="entry name" value="CYTOSOL_AP"/>
    <property type="match status" value="1"/>
</dbReference>
<dbReference type="GO" id="GO:0070006">
    <property type="term" value="F:metalloaminopeptidase activity"/>
    <property type="evidence" value="ECO:0007669"/>
    <property type="project" value="InterPro"/>
</dbReference>
<evidence type="ECO:0000256" key="1">
    <source>
        <dbReference type="ARBA" id="ARBA00009528"/>
    </source>
</evidence>
<comment type="similarity">
    <text evidence="1">Belongs to the peptidase M17 family.</text>
</comment>
<gene>
    <name evidence="7" type="primary">NPEPL1_2</name>
    <name evidence="7" type="ORF">HK099_006067</name>
</gene>
<feature type="compositionally biased region" description="Basic residues" evidence="5">
    <location>
        <begin position="175"/>
        <end position="187"/>
    </location>
</feature>
<dbReference type="InterPro" id="IPR000819">
    <property type="entry name" value="Peptidase_M17_C"/>
</dbReference>
<feature type="domain" description="Cytosol aminopeptidase" evidence="6">
    <location>
        <begin position="61"/>
        <end position="68"/>
    </location>
</feature>
<keyword evidence="4" id="KW-0378">Hydrolase</keyword>
<keyword evidence="2 7" id="KW-0031">Aminopeptidase</keyword>
<dbReference type="PANTHER" id="PTHR11963">
    <property type="entry name" value="LEUCINE AMINOPEPTIDASE-RELATED"/>
    <property type="match status" value="1"/>
</dbReference>
<organism evidence="7 8">
    <name type="scientific">Clydaea vesicula</name>
    <dbReference type="NCBI Taxonomy" id="447962"/>
    <lineage>
        <taxon>Eukaryota</taxon>
        <taxon>Fungi</taxon>
        <taxon>Fungi incertae sedis</taxon>
        <taxon>Chytridiomycota</taxon>
        <taxon>Chytridiomycota incertae sedis</taxon>
        <taxon>Chytridiomycetes</taxon>
        <taxon>Lobulomycetales</taxon>
        <taxon>Lobulomycetaceae</taxon>
        <taxon>Clydaea</taxon>
    </lineage>
</organism>
<evidence type="ECO:0000256" key="4">
    <source>
        <dbReference type="ARBA" id="ARBA00022801"/>
    </source>
</evidence>
<keyword evidence="3" id="KW-0645">Protease</keyword>
<feature type="region of interest" description="Disordered" evidence="5">
    <location>
        <begin position="153"/>
        <end position="187"/>
    </location>
</feature>
<protein>
    <submittedName>
        <fullName evidence="7">Aminopeptidase npepl1</fullName>
    </submittedName>
</protein>
<dbReference type="Pfam" id="PF00883">
    <property type="entry name" value="Peptidase_M17"/>
    <property type="match status" value="1"/>
</dbReference>
<evidence type="ECO:0000256" key="5">
    <source>
        <dbReference type="SAM" id="MobiDB-lite"/>
    </source>
</evidence>
<dbReference type="Gene3D" id="3.40.630.10">
    <property type="entry name" value="Zn peptidases"/>
    <property type="match status" value="1"/>
</dbReference>
<dbReference type="AlphaFoldDB" id="A0AAD5U966"/>
<proteinExistence type="inferred from homology"/>
<dbReference type="EMBL" id="JADGJW010000050">
    <property type="protein sequence ID" value="KAJ3225864.1"/>
    <property type="molecule type" value="Genomic_DNA"/>
</dbReference>
<evidence type="ECO:0000313" key="8">
    <source>
        <dbReference type="Proteomes" id="UP001211065"/>
    </source>
</evidence>
<dbReference type="GO" id="GO:0005737">
    <property type="term" value="C:cytoplasm"/>
    <property type="evidence" value="ECO:0007669"/>
    <property type="project" value="InterPro"/>
</dbReference>
<dbReference type="PANTHER" id="PTHR11963:SF48">
    <property type="entry name" value="DIPEPTIDASE B, ISOFORM A"/>
    <property type="match status" value="1"/>
</dbReference>
<dbReference type="PRINTS" id="PR00481">
    <property type="entry name" value="LAMNOPPTDASE"/>
</dbReference>
<sequence length="187" mass="20695">MGGSAAVLGAFQSYVLLSKSEEKPLNLYALLCMADNAISSKSQRPDDIVDMYSGKTVELNNTDAEGRLVLADGVAYATKHFAPDVVLDIATLTGAVLVTTGKKHAGILCNDIDLENTLVNSGRNTGNLEERRFRERRRKEYSAEIENATFSEKNEFKRNRKRTSHKIGNNNGGNKKQKRYVSLKKLV</sequence>
<evidence type="ECO:0000313" key="7">
    <source>
        <dbReference type="EMBL" id="KAJ3225864.1"/>
    </source>
</evidence>
<comment type="caution">
    <text evidence="7">The sequence shown here is derived from an EMBL/GenBank/DDBJ whole genome shotgun (WGS) entry which is preliminary data.</text>
</comment>
<name>A0AAD5U966_9FUNG</name>
<dbReference type="GO" id="GO:0006508">
    <property type="term" value="P:proteolysis"/>
    <property type="evidence" value="ECO:0007669"/>
    <property type="project" value="UniProtKB-KW"/>
</dbReference>
<evidence type="ECO:0000256" key="3">
    <source>
        <dbReference type="ARBA" id="ARBA00022670"/>
    </source>
</evidence>
<reference evidence="7" key="1">
    <citation type="submission" date="2020-05" db="EMBL/GenBank/DDBJ databases">
        <title>Phylogenomic resolution of chytrid fungi.</title>
        <authorList>
            <person name="Stajich J.E."/>
            <person name="Amses K."/>
            <person name="Simmons R."/>
            <person name="Seto K."/>
            <person name="Myers J."/>
            <person name="Bonds A."/>
            <person name="Quandt C.A."/>
            <person name="Barry K."/>
            <person name="Liu P."/>
            <person name="Grigoriev I."/>
            <person name="Longcore J.E."/>
            <person name="James T.Y."/>
        </authorList>
    </citation>
    <scope>NUCLEOTIDE SEQUENCE</scope>
    <source>
        <strain evidence="7">JEL0476</strain>
    </source>
</reference>
<evidence type="ECO:0000259" key="6">
    <source>
        <dbReference type="PROSITE" id="PS00631"/>
    </source>
</evidence>